<feature type="region of interest" description="Disordered" evidence="1">
    <location>
        <begin position="203"/>
        <end position="228"/>
    </location>
</feature>
<dbReference type="PANTHER" id="PTHR16277:SF7">
    <property type="entry name" value="RE12330P"/>
    <property type="match status" value="1"/>
</dbReference>
<dbReference type="AlphaFoldDB" id="A0A2T7NXT5"/>
<dbReference type="Proteomes" id="UP000245119">
    <property type="component" value="Linkage Group LG8"/>
</dbReference>
<dbReference type="InterPro" id="IPR052262">
    <property type="entry name" value="E2F-SERTA_domain_protein"/>
</dbReference>
<accession>A0A2T7NXT5</accession>
<organism evidence="3 4">
    <name type="scientific">Pomacea canaliculata</name>
    <name type="common">Golden apple snail</name>
    <dbReference type="NCBI Taxonomy" id="400727"/>
    <lineage>
        <taxon>Eukaryota</taxon>
        <taxon>Metazoa</taxon>
        <taxon>Spiralia</taxon>
        <taxon>Lophotrochozoa</taxon>
        <taxon>Mollusca</taxon>
        <taxon>Gastropoda</taxon>
        <taxon>Caenogastropoda</taxon>
        <taxon>Architaenioglossa</taxon>
        <taxon>Ampullarioidea</taxon>
        <taxon>Ampullariidae</taxon>
        <taxon>Pomacea</taxon>
    </lineage>
</organism>
<dbReference type="OrthoDB" id="5976204at2759"/>
<evidence type="ECO:0000256" key="1">
    <source>
        <dbReference type="SAM" id="MobiDB-lite"/>
    </source>
</evidence>
<comment type="caution">
    <text evidence="3">The sequence shown here is derived from an EMBL/GenBank/DDBJ whole genome shotgun (WGS) entry which is preliminary data.</text>
</comment>
<dbReference type="STRING" id="400727.A0A2T7NXT5"/>
<gene>
    <name evidence="3" type="ORF">C0Q70_13638</name>
</gene>
<feature type="region of interest" description="Disordered" evidence="1">
    <location>
        <begin position="455"/>
        <end position="477"/>
    </location>
</feature>
<protein>
    <recommendedName>
        <fullName evidence="2">SERTA domain-containing protein</fullName>
    </recommendedName>
</protein>
<feature type="compositionally biased region" description="Basic and acidic residues" evidence="1">
    <location>
        <begin position="203"/>
        <end position="215"/>
    </location>
</feature>
<keyword evidence="4" id="KW-1185">Reference proteome</keyword>
<proteinExistence type="predicted"/>
<dbReference type="PANTHER" id="PTHR16277">
    <property type="entry name" value="CELL DIVISION CYCLE ASSOCIATED PROTEIN 4/SERTA DOMAIN-CONTAINING PROTEIN 2"/>
    <property type="match status" value="1"/>
</dbReference>
<sequence length="498" mass="54265">MCRFRKRKSESVHGHHPACRSCRRVSESGAVDAGYYSSGEESLSLSFVTATEETGVATEAVLTETSVLVLDVCAASSTSNSIDDGADPCEADPQHPDFPLATCLTCSVDTVPMVALECELPVSGRLSPPVDDASVAFLPMGSDLHPDAVLEVAVSDSGEVGEDHFSVTSRGSGLKRKRHQRNDCEDESFDVCDEQCVNSSQLRDRACHDQADSPRRGSHKKRRVDGGRCHADIEERDLNCDMEEQEVPDTTTTTTTTADAVVALVQDPPDSTDPTSTGECEDSLLASSSVTSGFKLPRISPFHNTPKQRKEERRRILKLSIHKMRAVEDPEHFLRRSVLINNTMKRLQRELREEKLRGGPRRAAAACYSLYRHRGPALHYDVLNNSYLLHDEAFAVSEHDRITDDMTDALVTRLEATSTVSSTTTTTSVAPESSSAAVMCDSDDVFAVSPLLPDTTSSISSSPPSPSSSCSSESQRGKQFFSDMDVVFNNLIRALGES</sequence>
<dbReference type="Pfam" id="PF06031">
    <property type="entry name" value="SERTA"/>
    <property type="match status" value="1"/>
</dbReference>
<reference evidence="3 4" key="1">
    <citation type="submission" date="2018-04" db="EMBL/GenBank/DDBJ databases">
        <title>The genome of golden apple snail Pomacea canaliculata provides insight into stress tolerance and invasive adaptation.</title>
        <authorList>
            <person name="Liu C."/>
            <person name="Liu B."/>
            <person name="Ren Y."/>
            <person name="Zhang Y."/>
            <person name="Wang H."/>
            <person name="Li S."/>
            <person name="Jiang F."/>
            <person name="Yin L."/>
            <person name="Zhang G."/>
            <person name="Qian W."/>
            <person name="Fan W."/>
        </authorList>
    </citation>
    <scope>NUCLEOTIDE SEQUENCE [LARGE SCALE GENOMIC DNA]</scope>
    <source>
        <strain evidence="3">SZHN2017</strain>
        <tissue evidence="3">Muscle</tissue>
    </source>
</reference>
<dbReference type="GO" id="GO:0005634">
    <property type="term" value="C:nucleus"/>
    <property type="evidence" value="ECO:0007669"/>
    <property type="project" value="TreeGrafter"/>
</dbReference>
<evidence type="ECO:0000259" key="2">
    <source>
        <dbReference type="PROSITE" id="PS51053"/>
    </source>
</evidence>
<feature type="region of interest" description="Disordered" evidence="1">
    <location>
        <begin position="161"/>
        <end position="180"/>
    </location>
</feature>
<evidence type="ECO:0000313" key="4">
    <source>
        <dbReference type="Proteomes" id="UP000245119"/>
    </source>
</evidence>
<name>A0A2T7NXT5_POMCA</name>
<dbReference type="InterPro" id="IPR009263">
    <property type="entry name" value="SERTA_dom"/>
</dbReference>
<feature type="domain" description="SERTA" evidence="2">
    <location>
        <begin position="309"/>
        <end position="355"/>
    </location>
</feature>
<dbReference type="EMBL" id="PZQS01000008">
    <property type="protein sequence ID" value="PVD25971.1"/>
    <property type="molecule type" value="Genomic_DNA"/>
</dbReference>
<feature type="compositionally biased region" description="Low complexity" evidence="1">
    <location>
        <begin position="455"/>
        <end position="474"/>
    </location>
</feature>
<evidence type="ECO:0000313" key="3">
    <source>
        <dbReference type="EMBL" id="PVD25971.1"/>
    </source>
</evidence>
<dbReference type="PROSITE" id="PS51053">
    <property type="entry name" value="SERTA"/>
    <property type="match status" value="1"/>
</dbReference>